<proteinExistence type="predicted"/>
<evidence type="ECO:0000313" key="6">
    <source>
        <dbReference type="Proteomes" id="UP000490939"/>
    </source>
</evidence>
<evidence type="ECO:0000256" key="1">
    <source>
        <dbReference type="SAM" id="MobiDB-lite"/>
    </source>
</evidence>
<keyword evidence="6" id="KW-1185">Reference proteome</keyword>
<dbReference type="EMBL" id="WNWS01000250">
    <property type="protein sequence ID" value="KAE9973140.1"/>
    <property type="molecule type" value="Genomic_DNA"/>
</dbReference>
<sequence>MSAFLDYTASKLQRIEDYLINSDLTPRTQADIQSVRDEILMFHPSTGPSLDNLLESEYTWEDLHQRFQTNLEARGLLRAMDNMIDAFGLTGKKFQRSKKHWTVTETAGHLAIGQCTISLYENLDHYDFGKASAQDYFETQFSGLRELRNTCAHSYHVSHPYVHSDNPYNAAKHWEFVSKRQLLIDLLDDSFCYYLAMLPEVFRRDMQNWRLEHDEEMIRRAEEEYIASFGEDRWDLDQDQKMAASWTGTSEKTTPGSEHSEWNPPTTVEPVTSYMAEDERLHNEATSTIMSLPVLCSLTKLHFSRIHGPPVAAIICRMATLTTPRISRGINQILDYTSLGAWKAVMYTKRL</sequence>
<evidence type="ECO:0000313" key="2">
    <source>
        <dbReference type="EMBL" id="KAE9973140.1"/>
    </source>
</evidence>
<feature type="region of interest" description="Disordered" evidence="1">
    <location>
        <begin position="244"/>
        <end position="267"/>
    </location>
</feature>
<reference evidence="4 6" key="1">
    <citation type="submission" date="2019-07" db="EMBL/GenBank/DDBJ databases">
        <title>Venturia inaequalis Genome Resource.</title>
        <authorList>
            <person name="Lichtner F.J."/>
        </authorList>
    </citation>
    <scope>NUCLEOTIDE SEQUENCE [LARGE SCALE GENOMIC DNA]</scope>
    <source>
        <strain evidence="2 5">120213</strain>
        <strain evidence="3">Bline_iso_100314</strain>
        <strain evidence="4 6">DMI_063113</strain>
    </source>
</reference>
<organism evidence="4 6">
    <name type="scientific">Venturia inaequalis</name>
    <name type="common">Apple scab fungus</name>
    <dbReference type="NCBI Taxonomy" id="5025"/>
    <lineage>
        <taxon>Eukaryota</taxon>
        <taxon>Fungi</taxon>
        <taxon>Dikarya</taxon>
        <taxon>Ascomycota</taxon>
        <taxon>Pezizomycotina</taxon>
        <taxon>Dothideomycetes</taxon>
        <taxon>Pleosporomycetidae</taxon>
        <taxon>Venturiales</taxon>
        <taxon>Venturiaceae</taxon>
        <taxon>Venturia</taxon>
    </lineage>
</organism>
<dbReference type="EMBL" id="WNWR01000026">
    <property type="protein sequence ID" value="KAE9993572.1"/>
    <property type="molecule type" value="Genomic_DNA"/>
</dbReference>
<comment type="caution">
    <text evidence="4">The sequence shown here is derived from an EMBL/GenBank/DDBJ whole genome shotgun (WGS) entry which is preliminary data.</text>
</comment>
<gene>
    <name evidence="3" type="ORF">BLS_006825</name>
    <name evidence="4" type="ORF">EG327_004331</name>
    <name evidence="2" type="ORF">EG328_004593</name>
</gene>
<accession>A0A8H3VNH5</accession>
<evidence type="ECO:0000313" key="5">
    <source>
        <dbReference type="Proteomes" id="UP000447873"/>
    </source>
</evidence>
<dbReference type="EMBL" id="WNWQ01000051">
    <property type="protein sequence ID" value="KAE9981913.1"/>
    <property type="molecule type" value="Genomic_DNA"/>
</dbReference>
<evidence type="ECO:0000313" key="3">
    <source>
        <dbReference type="EMBL" id="KAE9981913.1"/>
    </source>
</evidence>
<dbReference type="Proteomes" id="UP000490939">
    <property type="component" value="Unassembled WGS sequence"/>
</dbReference>
<name>A0A8H3VNH5_VENIN</name>
<feature type="compositionally biased region" description="Polar residues" evidence="1">
    <location>
        <begin position="246"/>
        <end position="267"/>
    </location>
</feature>
<dbReference type="Proteomes" id="UP000447873">
    <property type="component" value="Unassembled WGS sequence"/>
</dbReference>
<protein>
    <submittedName>
        <fullName evidence="4">Uncharacterized protein</fullName>
    </submittedName>
</protein>
<dbReference type="AlphaFoldDB" id="A0A8H3VNH5"/>
<dbReference type="Proteomes" id="UP000433883">
    <property type="component" value="Unassembled WGS sequence"/>
</dbReference>
<evidence type="ECO:0000313" key="4">
    <source>
        <dbReference type="EMBL" id="KAE9993572.1"/>
    </source>
</evidence>